<evidence type="ECO:0000313" key="1">
    <source>
        <dbReference type="EMBL" id="GAG24578.1"/>
    </source>
</evidence>
<dbReference type="AlphaFoldDB" id="X0WJA7"/>
<comment type="caution">
    <text evidence="1">The sequence shown here is derived from an EMBL/GenBank/DDBJ whole genome shotgun (WGS) entry which is preliminary data.</text>
</comment>
<sequence>MHYDDNDGYLMAIVNKWGGNPYPHYINNRPQINNRGATMWNIEDINPYIRAFSPDYENNGKATEMVTCPNCSAEFMQEWIKYINWPNHDFVEFAYSYFGRVDLIDDTECGARAKQDLVGETLSATKLLMSEILNLDISDSAYRYNHGRTGWS</sequence>
<gene>
    <name evidence="1" type="ORF">S01H1_59061</name>
</gene>
<accession>X0WJA7</accession>
<name>X0WJA7_9ZZZZ</name>
<protein>
    <submittedName>
        <fullName evidence="1">Uncharacterized protein</fullName>
    </submittedName>
</protein>
<reference evidence="1" key="1">
    <citation type="journal article" date="2014" name="Front. Microbiol.">
        <title>High frequency of phylogenetically diverse reductive dehalogenase-homologous genes in deep subseafloor sedimentary metagenomes.</title>
        <authorList>
            <person name="Kawai M."/>
            <person name="Futagami T."/>
            <person name="Toyoda A."/>
            <person name="Takaki Y."/>
            <person name="Nishi S."/>
            <person name="Hori S."/>
            <person name="Arai W."/>
            <person name="Tsubouchi T."/>
            <person name="Morono Y."/>
            <person name="Uchiyama I."/>
            <person name="Ito T."/>
            <person name="Fujiyama A."/>
            <person name="Inagaki F."/>
            <person name="Takami H."/>
        </authorList>
    </citation>
    <scope>NUCLEOTIDE SEQUENCE</scope>
    <source>
        <strain evidence="1">Expedition CK06-06</strain>
    </source>
</reference>
<organism evidence="1">
    <name type="scientific">marine sediment metagenome</name>
    <dbReference type="NCBI Taxonomy" id="412755"/>
    <lineage>
        <taxon>unclassified sequences</taxon>
        <taxon>metagenomes</taxon>
        <taxon>ecological metagenomes</taxon>
    </lineage>
</organism>
<dbReference type="EMBL" id="BARS01038610">
    <property type="protein sequence ID" value="GAG24578.1"/>
    <property type="molecule type" value="Genomic_DNA"/>
</dbReference>
<proteinExistence type="predicted"/>
<feature type="non-terminal residue" evidence="1">
    <location>
        <position position="152"/>
    </location>
</feature>